<dbReference type="Pfam" id="PF13416">
    <property type="entry name" value="SBP_bac_8"/>
    <property type="match status" value="1"/>
</dbReference>
<name>A0ABQ1S2S2_9MICO</name>
<keyword evidence="3" id="KW-1185">Reference proteome</keyword>
<comment type="caution">
    <text evidence="2">The sequence shown here is derived from an EMBL/GenBank/DDBJ whole genome shotgun (WGS) entry which is preliminary data.</text>
</comment>
<evidence type="ECO:0000256" key="1">
    <source>
        <dbReference type="SAM" id="SignalP"/>
    </source>
</evidence>
<dbReference type="InterPro" id="IPR050490">
    <property type="entry name" value="Bact_solute-bd_prot1"/>
</dbReference>
<dbReference type="PROSITE" id="PS51257">
    <property type="entry name" value="PROKAR_LIPOPROTEIN"/>
    <property type="match status" value="1"/>
</dbReference>
<dbReference type="PANTHER" id="PTHR43649">
    <property type="entry name" value="ARABINOSE-BINDING PROTEIN-RELATED"/>
    <property type="match status" value="1"/>
</dbReference>
<dbReference type="EMBL" id="BMCM01000007">
    <property type="protein sequence ID" value="GGD89118.1"/>
    <property type="molecule type" value="Genomic_DNA"/>
</dbReference>
<protein>
    <submittedName>
        <fullName evidence="2">Sugar ABC transporter substrate-binding protein</fullName>
    </submittedName>
</protein>
<evidence type="ECO:0000313" key="2">
    <source>
        <dbReference type="EMBL" id="GGD89118.1"/>
    </source>
</evidence>
<accession>A0ABQ1S2S2</accession>
<gene>
    <name evidence="2" type="primary">yurO</name>
    <name evidence="2" type="ORF">GCM10007269_34720</name>
</gene>
<proteinExistence type="predicted"/>
<organism evidence="2 3">
    <name type="scientific">Microbacterium murale</name>
    <dbReference type="NCBI Taxonomy" id="1081040"/>
    <lineage>
        <taxon>Bacteria</taxon>
        <taxon>Bacillati</taxon>
        <taxon>Actinomycetota</taxon>
        <taxon>Actinomycetes</taxon>
        <taxon>Micrococcales</taxon>
        <taxon>Microbacteriaceae</taxon>
        <taxon>Microbacterium</taxon>
    </lineage>
</organism>
<feature type="chain" id="PRO_5046379543" evidence="1">
    <location>
        <begin position="26"/>
        <end position="446"/>
    </location>
</feature>
<dbReference type="RefSeq" id="WP_188437999.1">
    <property type="nucleotide sequence ID" value="NZ_BMCM01000007.1"/>
</dbReference>
<dbReference type="InterPro" id="IPR006059">
    <property type="entry name" value="SBP"/>
</dbReference>
<reference evidence="3" key="1">
    <citation type="journal article" date="2019" name="Int. J. Syst. Evol. Microbiol.">
        <title>The Global Catalogue of Microorganisms (GCM) 10K type strain sequencing project: providing services to taxonomists for standard genome sequencing and annotation.</title>
        <authorList>
            <consortium name="The Broad Institute Genomics Platform"/>
            <consortium name="The Broad Institute Genome Sequencing Center for Infectious Disease"/>
            <person name="Wu L."/>
            <person name="Ma J."/>
        </authorList>
    </citation>
    <scope>NUCLEOTIDE SEQUENCE [LARGE SCALE GENOMIC DNA]</scope>
    <source>
        <strain evidence="3">CCM 7640</strain>
    </source>
</reference>
<evidence type="ECO:0000313" key="3">
    <source>
        <dbReference type="Proteomes" id="UP000629365"/>
    </source>
</evidence>
<dbReference type="Proteomes" id="UP000629365">
    <property type="component" value="Unassembled WGS sequence"/>
</dbReference>
<keyword evidence="1" id="KW-0732">Signal</keyword>
<sequence length="446" mass="48195">MKRQTLRRPLSRITTVSLSATLAMGALVACSPGGDGSVGEDGDVTITFVDHYADPKKNIPAVWAAIQDFESKNPGITVELKGDEVATHLNNMVVAAQSGNLPDMFWINDANARDMFEAGVTMDVTEMKDSLDLESRFSGEMLSQFSMDGKQYALPYTAIVTGFYYNKTILDEFGLEVPQSADDLLMACEKLHAVGVTPIAQGFNGSTYSIWAFTGMLQRFGYMDRYEEILAGDDSYANDDFRILYEYIQKMHDVGCFSDNATTQSYTQAMNEFAQGNAAFVNSTSSASTIVDSSKVESVDVGFWAGPTFSDGVGDQQMIVNVPAAPIAFGRSVADDPAKIEAVKKFVEYWYSDAGQQILAAEGGLAPATTYTAEIDPAKRPAFAAVLDVVEQASADGWWSPRAQVDSVVPTSVQNAMYDSFNGLVTGDLDADAALDIVQKAIDAAR</sequence>
<dbReference type="Gene3D" id="3.40.190.10">
    <property type="entry name" value="Periplasmic binding protein-like II"/>
    <property type="match status" value="2"/>
</dbReference>
<feature type="signal peptide" evidence="1">
    <location>
        <begin position="1"/>
        <end position="25"/>
    </location>
</feature>
<dbReference type="SUPFAM" id="SSF53850">
    <property type="entry name" value="Periplasmic binding protein-like II"/>
    <property type="match status" value="1"/>
</dbReference>